<dbReference type="SMR" id="B8YDZ3"/>
<evidence type="ECO:0000256" key="5">
    <source>
        <dbReference type="ARBA" id="ARBA00022490"/>
    </source>
</evidence>
<evidence type="ECO:0000256" key="4">
    <source>
        <dbReference type="ARBA" id="ARBA00019052"/>
    </source>
</evidence>
<dbReference type="Gene3D" id="1.10.30.10">
    <property type="entry name" value="High mobility group box domain"/>
    <property type="match status" value="1"/>
</dbReference>
<keyword evidence="8 16" id="KW-0726">Sexual differentiation</keyword>
<evidence type="ECO:0000256" key="18">
    <source>
        <dbReference type="SAM" id="MobiDB-lite"/>
    </source>
</evidence>
<evidence type="ECO:0000256" key="11">
    <source>
        <dbReference type="ARBA" id="ARBA00023159"/>
    </source>
</evidence>
<dbReference type="PANTHER" id="PTHR10270">
    <property type="entry name" value="SOX TRANSCRIPTION FACTOR"/>
    <property type="match status" value="1"/>
</dbReference>
<keyword evidence="6 16" id="KW-0221">Differentiation</keyword>
<dbReference type="InterPro" id="IPR050140">
    <property type="entry name" value="SRY-related_HMG-box_TF-like"/>
</dbReference>
<evidence type="ECO:0000313" key="20">
    <source>
        <dbReference type="EMBL" id="ACL51659.1"/>
    </source>
</evidence>
<keyword evidence="12 16" id="KW-0804">Transcription</keyword>
<dbReference type="InterPro" id="IPR009071">
    <property type="entry name" value="HMG_box_dom"/>
</dbReference>
<evidence type="ECO:0000256" key="9">
    <source>
        <dbReference type="ARBA" id="ARBA00023015"/>
    </source>
</evidence>
<accession>B8YDZ3</accession>
<keyword evidence="7" id="KW-0112">Calmodulin-binding</keyword>
<dbReference type="AlphaFoldDB" id="B8YDZ3"/>
<evidence type="ECO:0000256" key="13">
    <source>
        <dbReference type="ARBA" id="ARBA00023242"/>
    </source>
</evidence>
<evidence type="ECO:0000256" key="17">
    <source>
        <dbReference type="PROSITE-ProRule" id="PRU00267"/>
    </source>
</evidence>
<comment type="subunit">
    <text evidence="14">Interacts with CALM, EP300, HDAC3, KPNB1, ZNF208 isoform KRAB-O, PARP1, SLC9A3R2 and WT1. The interaction with EP300 modulates its DNA-binding activity. The interaction with KPNB1 is sensitive to dissociation by Ran in the GTP-bound form. Interaction with PARP1 impaired its DNA-binding activity.</text>
</comment>
<evidence type="ECO:0000256" key="3">
    <source>
        <dbReference type="ARBA" id="ARBA00005998"/>
    </source>
</evidence>
<protein>
    <recommendedName>
        <fullName evidence="4 16">Sex-determining region Y protein</fullName>
    </recommendedName>
</protein>
<feature type="compositionally biased region" description="Polar residues" evidence="18">
    <location>
        <begin position="170"/>
        <end position="180"/>
    </location>
</feature>
<comment type="similarity">
    <text evidence="3 16">Belongs to the SRY family.</text>
</comment>
<dbReference type="Pfam" id="PF00505">
    <property type="entry name" value="HMG_box"/>
    <property type="match status" value="1"/>
</dbReference>
<feature type="region of interest" description="Disordered" evidence="18">
    <location>
        <begin position="170"/>
        <end position="208"/>
    </location>
</feature>
<sequence length="227" mass="26335">MQSYASVMLRVFNSDEYNPAALQNIPDSGKSSSVIWTDNSSSKDQWQTGENSKGSVQNRVKRPMNAFIVWSRDQRRKMAVENPQMRNSEISKRLGYQWKLLTEAEKWPFFQEAQKLQAMHREKYPNYKYRPRRKANMLQNNDSLLTADPSSELCGEMQAEDRLFTFSYSDNSKKSTQSTMEHPLGLSPPVNPDSSPQQRDRCSHSTNLQDNRVTLTTKIYADSPFYR</sequence>
<dbReference type="GO" id="GO:0030154">
    <property type="term" value="P:cell differentiation"/>
    <property type="evidence" value="ECO:0007669"/>
    <property type="project" value="UniProtKB-KW"/>
</dbReference>
<evidence type="ECO:0000256" key="15">
    <source>
        <dbReference type="ARBA" id="ARBA00045821"/>
    </source>
</evidence>
<evidence type="ECO:0000256" key="8">
    <source>
        <dbReference type="ARBA" id="ARBA00022928"/>
    </source>
</evidence>
<gene>
    <name evidence="20" type="primary">SRY</name>
</gene>
<dbReference type="InterPro" id="IPR017253">
    <property type="entry name" value="SRY"/>
</dbReference>
<evidence type="ECO:0000256" key="1">
    <source>
        <dbReference type="ARBA" id="ARBA00004324"/>
    </source>
</evidence>
<dbReference type="GO" id="GO:0007548">
    <property type="term" value="P:sex differentiation"/>
    <property type="evidence" value="ECO:0007669"/>
    <property type="project" value="UniProtKB-KW"/>
</dbReference>
<dbReference type="PIRSF" id="PIRSF037653">
    <property type="entry name" value="SRY"/>
    <property type="match status" value="1"/>
</dbReference>
<reference evidence="20" key="1">
    <citation type="journal article" date="2014" name="Nature">
        <title>Mammalian Y chromosomes retain widely expressed dosage-sensitive regulators.</title>
        <authorList>
            <person name="Bellott D.W."/>
            <person name="Hughes J.F."/>
            <person name="Skaletsky H."/>
            <person name="Brown L.G."/>
            <person name="Pyntikova T."/>
            <person name="Cho T.J."/>
            <person name="Koutseva N."/>
            <person name="Zaghlul S."/>
            <person name="Graves T."/>
            <person name="Rock S."/>
            <person name="Kremitzki C."/>
            <person name="Fulton R.S."/>
            <person name="Dugan S."/>
            <person name="Ding Y."/>
            <person name="Morton D."/>
            <person name="Khan Z."/>
            <person name="Lewis L."/>
            <person name="Buhay C."/>
            <person name="Wang Q."/>
            <person name="Watt J."/>
            <person name="Holder M."/>
            <person name="Lee S."/>
            <person name="Nazareth L."/>
            <person name="Rozen S."/>
            <person name="Muzny D.M."/>
            <person name="Warren W.C."/>
            <person name="Gibbs R.A."/>
            <person name="Wilson R.K."/>
            <person name="Page D.C."/>
        </authorList>
    </citation>
    <scope>NUCLEOTIDE SEQUENCE</scope>
</reference>
<dbReference type="PANTHER" id="PTHR10270:SF161">
    <property type="entry name" value="SEX-DETERMINING REGION Y PROTEIN"/>
    <property type="match status" value="1"/>
</dbReference>
<dbReference type="SUPFAM" id="SSF47095">
    <property type="entry name" value="HMG-box"/>
    <property type="match status" value="1"/>
</dbReference>
<evidence type="ECO:0000256" key="7">
    <source>
        <dbReference type="ARBA" id="ARBA00022860"/>
    </source>
</evidence>
<dbReference type="EMBL" id="FJ527004">
    <property type="protein sequence ID" value="ACL51659.1"/>
    <property type="molecule type" value="mRNA"/>
</dbReference>
<feature type="compositionally biased region" description="Polar residues" evidence="18">
    <location>
        <begin position="25"/>
        <end position="56"/>
    </location>
</feature>
<evidence type="ECO:0000256" key="2">
    <source>
        <dbReference type="ARBA" id="ARBA00004496"/>
    </source>
</evidence>
<evidence type="ECO:0000256" key="6">
    <source>
        <dbReference type="ARBA" id="ARBA00022782"/>
    </source>
</evidence>
<dbReference type="CDD" id="cd22034">
    <property type="entry name" value="HMG-box_SoxA_SRY"/>
    <property type="match status" value="1"/>
</dbReference>
<dbReference type="GO" id="GO:0000978">
    <property type="term" value="F:RNA polymerase II cis-regulatory region sequence-specific DNA binding"/>
    <property type="evidence" value="ECO:0007669"/>
    <property type="project" value="TreeGrafter"/>
</dbReference>
<comment type="subcellular location">
    <subcellularLocation>
        <location evidence="2">Cytoplasm</location>
    </subcellularLocation>
    <subcellularLocation>
        <location evidence="1">Nucleus speckle</location>
    </subcellularLocation>
</comment>
<keyword evidence="9 16" id="KW-0805">Transcription regulation</keyword>
<dbReference type="GO" id="GO:0005516">
    <property type="term" value="F:calmodulin binding"/>
    <property type="evidence" value="ECO:0007669"/>
    <property type="project" value="UniProtKB-KW"/>
</dbReference>
<dbReference type="GO" id="GO:0001228">
    <property type="term" value="F:DNA-binding transcription activator activity, RNA polymerase II-specific"/>
    <property type="evidence" value="ECO:0007669"/>
    <property type="project" value="TreeGrafter"/>
</dbReference>
<dbReference type="GO" id="GO:0016607">
    <property type="term" value="C:nuclear speck"/>
    <property type="evidence" value="ECO:0007669"/>
    <property type="project" value="UniProtKB-SubCell"/>
</dbReference>
<dbReference type="SMART" id="SM00398">
    <property type="entry name" value="HMG"/>
    <property type="match status" value="1"/>
</dbReference>
<evidence type="ECO:0000256" key="10">
    <source>
        <dbReference type="ARBA" id="ARBA00023125"/>
    </source>
</evidence>
<feature type="domain" description="HMG box" evidence="19">
    <location>
        <begin position="60"/>
        <end position="128"/>
    </location>
</feature>
<evidence type="ECO:0000259" key="19">
    <source>
        <dbReference type="PROSITE" id="PS50118"/>
    </source>
</evidence>
<keyword evidence="11 16" id="KW-0010">Activator</keyword>
<evidence type="ECO:0000256" key="16">
    <source>
        <dbReference type="PIRNR" id="PIRNR037653"/>
    </source>
</evidence>
<evidence type="ECO:0000256" key="14">
    <source>
        <dbReference type="ARBA" id="ARBA00024048"/>
    </source>
</evidence>
<keyword evidence="13 16" id="KW-0539">Nucleus</keyword>
<feature type="region of interest" description="Disordered" evidence="18">
    <location>
        <begin position="23"/>
        <end position="56"/>
    </location>
</feature>
<dbReference type="PROSITE" id="PS50118">
    <property type="entry name" value="HMG_BOX_2"/>
    <property type="match status" value="1"/>
</dbReference>
<name>B8YDZ3_CALJA</name>
<organism evidence="20">
    <name type="scientific">Callithrix jacchus</name>
    <name type="common">White-tufted-ear marmoset</name>
    <name type="synonym">Simia Jacchus</name>
    <dbReference type="NCBI Taxonomy" id="9483"/>
    <lineage>
        <taxon>Eukaryota</taxon>
        <taxon>Metazoa</taxon>
        <taxon>Chordata</taxon>
        <taxon>Craniata</taxon>
        <taxon>Vertebrata</taxon>
        <taxon>Euteleostomi</taxon>
        <taxon>Mammalia</taxon>
        <taxon>Eutheria</taxon>
        <taxon>Euarchontoglires</taxon>
        <taxon>Primates</taxon>
        <taxon>Haplorrhini</taxon>
        <taxon>Platyrrhini</taxon>
        <taxon>Cebidae</taxon>
        <taxon>Callitrichinae</taxon>
        <taxon>Callithrix</taxon>
        <taxon>Callithrix</taxon>
    </lineage>
</organism>
<dbReference type="InterPro" id="IPR036910">
    <property type="entry name" value="HMG_box_dom_sf"/>
</dbReference>
<proteinExistence type="evidence at transcript level"/>
<dbReference type="FunFam" id="1.10.30.10:FF:000002">
    <property type="entry name" value="transcription factor Sox-2"/>
    <property type="match status" value="1"/>
</dbReference>
<feature type="DNA-binding region" description="HMG box" evidence="17">
    <location>
        <begin position="60"/>
        <end position="128"/>
    </location>
</feature>
<dbReference type="GO" id="GO:0030238">
    <property type="term" value="P:male sex determination"/>
    <property type="evidence" value="ECO:0007669"/>
    <property type="project" value="InterPro"/>
</dbReference>
<dbReference type="GO" id="GO:0005737">
    <property type="term" value="C:cytoplasm"/>
    <property type="evidence" value="ECO:0007669"/>
    <property type="project" value="UniProtKB-SubCell"/>
</dbReference>
<evidence type="ECO:0000256" key="12">
    <source>
        <dbReference type="ARBA" id="ARBA00023163"/>
    </source>
</evidence>
<comment type="function">
    <text evidence="15">Transcriptional regulator that controls a genetic switch in male development. It is necessary and sufficient for initiating male sex determination by directing the development of supporting cell precursors (pre-Sertoli cells) as Sertoli rather than granulosa cells. Involved in different aspects of gene regulation including promoter activation or repression. Binds to the DNA consensus sequence 5'-[AT]AACAA[AT]-3'. SRY HMG box recognizes DNA by partial intercalation in the minor groove and promotes DNA bending. Also involved in pre-mRNA splicing. In male adult brain involved in the maintenance of motor functions of dopaminergic neurons.</text>
</comment>
<keyword evidence="5" id="KW-0963">Cytoplasm</keyword>
<keyword evidence="10 16" id="KW-0238">DNA-binding</keyword>